<accession>A0A1I9SAR7</accession>
<organism evidence="1 2">
    <name type="scientific">Rhodococcus phage Weasels2</name>
    <dbReference type="NCBI Taxonomy" id="1897437"/>
    <lineage>
        <taxon>Viruses</taxon>
        <taxon>Duplodnaviria</taxon>
        <taxon>Heunggongvirae</taxon>
        <taxon>Uroviricota</taxon>
        <taxon>Caudoviricetes</taxon>
        <taxon>Weaselvirus</taxon>
        <taxon>Weaselvirus weasel</taxon>
    </lineage>
</organism>
<sequence>MSILVSILIGLAIPVAFLFVVQRLVGDPNMIKDAWKCRRRLFNHKSSERSL</sequence>
<protein>
    <submittedName>
        <fullName evidence="1">Uncharacterized protein</fullName>
    </submittedName>
</protein>
<name>A0A1I9SAR7_9CAUD</name>
<keyword evidence="2" id="KW-1185">Reference proteome</keyword>
<gene>
    <name evidence="1" type="ORF">SEA_WEASELS2_132</name>
</gene>
<reference evidence="2" key="1">
    <citation type="submission" date="2016-08" db="EMBL/GenBank/DDBJ databases">
        <authorList>
            <person name="Seilhamer J.J."/>
        </authorList>
    </citation>
    <scope>NUCLEOTIDE SEQUENCE [LARGE SCALE GENOMIC DNA]</scope>
</reference>
<evidence type="ECO:0000313" key="2">
    <source>
        <dbReference type="Proteomes" id="UP000224902"/>
    </source>
</evidence>
<dbReference type="Proteomes" id="UP000224902">
    <property type="component" value="Segment"/>
</dbReference>
<dbReference type="EMBL" id="KX774321">
    <property type="protein sequence ID" value="AOZ63873.1"/>
    <property type="molecule type" value="Genomic_DNA"/>
</dbReference>
<proteinExistence type="predicted"/>
<evidence type="ECO:0000313" key="1">
    <source>
        <dbReference type="EMBL" id="AOZ63873.1"/>
    </source>
</evidence>